<keyword evidence="4 5" id="KW-0472">Membrane</keyword>
<dbReference type="Proteomes" id="UP001501461">
    <property type="component" value="Unassembled WGS sequence"/>
</dbReference>
<feature type="domain" description="Sodium/calcium exchanger membrane region" evidence="6">
    <location>
        <begin position="241"/>
        <end position="381"/>
    </location>
</feature>
<feature type="transmembrane region" description="Helical" evidence="5">
    <location>
        <begin position="170"/>
        <end position="191"/>
    </location>
</feature>
<dbReference type="EMBL" id="BAAAMN010000049">
    <property type="protein sequence ID" value="GAA2042983.1"/>
    <property type="molecule type" value="Genomic_DNA"/>
</dbReference>
<keyword evidence="2 5" id="KW-0812">Transmembrane</keyword>
<dbReference type="RefSeq" id="WP_343959135.1">
    <property type="nucleotide sequence ID" value="NZ_BAAAMN010000049.1"/>
</dbReference>
<evidence type="ECO:0000256" key="1">
    <source>
        <dbReference type="ARBA" id="ARBA00004141"/>
    </source>
</evidence>
<evidence type="ECO:0000256" key="5">
    <source>
        <dbReference type="SAM" id="Phobius"/>
    </source>
</evidence>
<dbReference type="InterPro" id="IPR052946">
    <property type="entry name" value="Alkaline_pH_Ca-Antiporter"/>
</dbReference>
<comment type="subcellular location">
    <subcellularLocation>
        <location evidence="1">Membrane</location>
        <topology evidence="1">Multi-pass membrane protein</topology>
    </subcellularLocation>
</comment>
<evidence type="ECO:0000256" key="3">
    <source>
        <dbReference type="ARBA" id="ARBA00022989"/>
    </source>
</evidence>
<feature type="domain" description="Sodium/calcium exchanger membrane region" evidence="6">
    <location>
        <begin position="42"/>
        <end position="194"/>
    </location>
</feature>
<evidence type="ECO:0000256" key="4">
    <source>
        <dbReference type="ARBA" id="ARBA00023136"/>
    </source>
</evidence>
<feature type="transmembrane region" description="Helical" evidence="5">
    <location>
        <begin position="74"/>
        <end position="97"/>
    </location>
</feature>
<accession>A0ABN2UT54</accession>
<feature type="transmembrane region" description="Helical" evidence="5">
    <location>
        <begin position="12"/>
        <end position="33"/>
    </location>
</feature>
<dbReference type="PANTHER" id="PTHR37958">
    <property type="entry name" value="SODIUM-POTASSIUM/PROTON ANTIPORTER CHAA"/>
    <property type="match status" value="1"/>
</dbReference>
<evidence type="ECO:0000313" key="7">
    <source>
        <dbReference type="EMBL" id="GAA2042983.1"/>
    </source>
</evidence>
<feature type="transmembrane region" description="Helical" evidence="5">
    <location>
        <begin position="364"/>
        <end position="381"/>
    </location>
</feature>
<feature type="transmembrane region" description="Helical" evidence="5">
    <location>
        <begin position="109"/>
        <end position="131"/>
    </location>
</feature>
<evidence type="ECO:0000313" key="8">
    <source>
        <dbReference type="Proteomes" id="UP001501461"/>
    </source>
</evidence>
<feature type="transmembrane region" description="Helical" evidence="5">
    <location>
        <begin position="306"/>
        <end position="328"/>
    </location>
</feature>
<reference evidence="7 8" key="1">
    <citation type="journal article" date="2019" name="Int. J. Syst. Evol. Microbiol.">
        <title>The Global Catalogue of Microorganisms (GCM) 10K type strain sequencing project: providing services to taxonomists for standard genome sequencing and annotation.</title>
        <authorList>
            <consortium name="The Broad Institute Genomics Platform"/>
            <consortium name="The Broad Institute Genome Sequencing Center for Infectious Disease"/>
            <person name="Wu L."/>
            <person name="Ma J."/>
        </authorList>
    </citation>
    <scope>NUCLEOTIDE SEQUENCE [LARGE SCALE GENOMIC DNA]</scope>
    <source>
        <strain evidence="7 8">JCM 13595</strain>
    </source>
</reference>
<organism evidence="7 8">
    <name type="scientific">Yaniella flava</name>
    <dbReference type="NCBI Taxonomy" id="287930"/>
    <lineage>
        <taxon>Bacteria</taxon>
        <taxon>Bacillati</taxon>
        <taxon>Actinomycetota</taxon>
        <taxon>Actinomycetes</taxon>
        <taxon>Micrococcales</taxon>
        <taxon>Micrococcaceae</taxon>
        <taxon>Yaniella</taxon>
    </lineage>
</organism>
<gene>
    <name evidence="7" type="ORF">GCM10009720_24660</name>
</gene>
<feature type="transmembrane region" description="Helical" evidence="5">
    <location>
        <begin position="236"/>
        <end position="254"/>
    </location>
</feature>
<dbReference type="PANTHER" id="PTHR37958:SF1">
    <property type="entry name" value="SODIUM-POTASSIUM_PROTON ANTIPORTER CHAA"/>
    <property type="match status" value="1"/>
</dbReference>
<evidence type="ECO:0000259" key="6">
    <source>
        <dbReference type="Pfam" id="PF01699"/>
    </source>
</evidence>
<dbReference type="Pfam" id="PF01699">
    <property type="entry name" value="Na_Ca_ex"/>
    <property type="match status" value="2"/>
</dbReference>
<protein>
    <submittedName>
        <fullName evidence="7">Calcium:proton antiporter</fullName>
    </submittedName>
</protein>
<proteinExistence type="predicted"/>
<feature type="transmembrane region" description="Helical" evidence="5">
    <location>
        <begin position="274"/>
        <end position="294"/>
    </location>
</feature>
<name>A0ABN2UT54_9MICC</name>
<keyword evidence="8" id="KW-1185">Reference proteome</keyword>
<comment type="caution">
    <text evidence="7">The sequence shown here is derived from an EMBL/GenBank/DDBJ whole genome shotgun (WGS) entry which is preliminary data.</text>
</comment>
<keyword evidence="3 5" id="KW-1133">Transmembrane helix</keyword>
<feature type="transmembrane region" description="Helical" evidence="5">
    <location>
        <begin position="143"/>
        <end position="164"/>
    </location>
</feature>
<dbReference type="InterPro" id="IPR004837">
    <property type="entry name" value="NaCa_Exmemb"/>
</dbReference>
<sequence length="382" mass="40411">MPLIRNVLTPRVAGHLLLGWVGWIALQSTSAILPDPLAAPMLFGILAAIIAVIVVCAFGVVTQAERLAHRLGDPYGTLVLTLSIVVIEVVLISAVMLGPGDHQTIARDSVMAVAMIILNLVVGVALIIGGTRHVRLQLNRTGASSYLAVLVVMLCVAFGLPHVIGDERVYSSTQALLVAACTLVMYGFFLYRQMGAQRGDFQEVTSGHPSTRTVTPDTQQSLTSITHVLAEHRSEILARAIVLVLTVIPIVLLSHDMAALLDEGLGRLGAPTSLSGLLIAAIVFLPETITVIRAAASGEIQRMSNLCHGALVSTVGLTIPTVLTIGLLTDQPVVLAETPGNLMLLAVTLLTSMASMLGKFVTPLHGAAHLMIFMLYLLVIFA</sequence>
<feature type="transmembrane region" description="Helical" evidence="5">
    <location>
        <begin position="39"/>
        <end position="62"/>
    </location>
</feature>
<evidence type="ECO:0000256" key="2">
    <source>
        <dbReference type="ARBA" id="ARBA00022692"/>
    </source>
</evidence>